<dbReference type="AlphaFoldDB" id="A0A2G9ZFI4"/>
<reference evidence="1 2" key="1">
    <citation type="submission" date="2017-09" db="EMBL/GenBank/DDBJ databases">
        <title>Depth-based differentiation of microbial function through sediment-hosted aquifers and enrichment of novel symbionts in the deep terrestrial subsurface.</title>
        <authorList>
            <person name="Probst A.J."/>
            <person name="Ladd B."/>
            <person name="Jarett J.K."/>
            <person name="Geller-Mcgrath D.E."/>
            <person name="Sieber C.M."/>
            <person name="Emerson J.B."/>
            <person name="Anantharaman K."/>
            <person name="Thomas B.C."/>
            <person name="Malmstrom R."/>
            <person name="Stieglmeier M."/>
            <person name="Klingl A."/>
            <person name="Woyke T."/>
            <person name="Ryan C.M."/>
            <person name="Banfield J.F."/>
        </authorList>
    </citation>
    <scope>NUCLEOTIDE SEQUENCE [LARGE SCALE GENOMIC DNA]</scope>
    <source>
        <strain evidence="1">CG23_combo_of_CG06-09_8_20_14_all_37_87_8</strain>
    </source>
</reference>
<dbReference type="Proteomes" id="UP000230447">
    <property type="component" value="Unassembled WGS sequence"/>
</dbReference>
<sequence>MKITNRTTLERVLEIPNVEQILGKHKVPCLTCPMAKFEMASLKIGDICQMYGLDEKELLKELNKNEVKS</sequence>
<gene>
    <name evidence="1" type="ORF">COX24_00945</name>
</gene>
<proteinExistence type="predicted"/>
<name>A0A2G9ZFI4_9BACT</name>
<comment type="caution">
    <text evidence="1">The sequence shown here is derived from an EMBL/GenBank/DDBJ whole genome shotgun (WGS) entry which is preliminary data.</text>
</comment>
<accession>A0A2G9ZFI4</accession>
<evidence type="ECO:0008006" key="3">
    <source>
        <dbReference type="Google" id="ProtNLM"/>
    </source>
</evidence>
<dbReference type="Gene3D" id="1.10.3910.10">
    <property type="entry name" value="SP0561-like"/>
    <property type="match status" value="1"/>
</dbReference>
<evidence type="ECO:0000313" key="2">
    <source>
        <dbReference type="Proteomes" id="UP000230447"/>
    </source>
</evidence>
<dbReference type="SUPFAM" id="SSF140683">
    <property type="entry name" value="SP0561-like"/>
    <property type="match status" value="1"/>
</dbReference>
<evidence type="ECO:0000313" key="1">
    <source>
        <dbReference type="EMBL" id="PIP31924.1"/>
    </source>
</evidence>
<organism evidence="1 2">
    <name type="scientific">bacterium (Candidatus Gribaldobacteria) CG23_combo_of_CG06-09_8_20_14_all_37_87_8</name>
    <dbReference type="NCBI Taxonomy" id="2014278"/>
    <lineage>
        <taxon>Bacteria</taxon>
        <taxon>Candidatus Gribaldobacteria</taxon>
    </lineage>
</organism>
<dbReference type="InterPro" id="IPR038062">
    <property type="entry name" value="ScdA-like_N_sf"/>
</dbReference>
<dbReference type="EMBL" id="PCSB01000018">
    <property type="protein sequence ID" value="PIP31924.1"/>
    <property type="molecule type" value="Genomic_DNA"/>
</dbReference>
<protein>
    <recommendedName>
        <fullName evidence="3">DUF1858 domain-containing protein</fullName>
    </recommendedName>
</protein>